<organism evidence="2 3">
    <name type="scientific">Araneus ventricosus</name>
    <name type="common">Orbweaver spider</name>
    <name type="synonym">Epeira ventricosa</name>
    <dbReference type="NCBI Taxonomy" id="182803"/>
    <lineage>
        <taxon>Eukaryota</taxon>
        <taxon>Metazoa</taxon>
        <taxon>Ecdysozoa</taxon>
        <taxon>Arthropoda</taxon>
        <taxon>Chelicerata</taxon>
        <taxon>Arachnida</taxon>
        <taxon>Araneae</taxon>
        <taxon>Araneomorphae</taxon>
        <taxon>Entelegynae</taxon>
        <taxon>Araneoidea</taxon>
        <taxon>Araneidae</taxon>
        <taxon>Araneus</taxon>
    </lineage>
</organism>
<name>A0A4Y2BRR1_ARAVE</name>
<comment type="caution">
    <text evidence="2">The sequence shown here is derived from an EMBL/GenBank/DDBJ whole genome shotgun (WGS) entry which is preliminary data.</text>
</comment>
<evidence type="ECO:0000313" key="2">
    <source>
        <dbReference type="EMBL" id="GBL94892.1"/>
    </source>
</evidence>
<sequence length="148" mass="16505">MAAAIFTRMVSRHPVRLQRAPPHLRHLLGVRNSQCENQAPQRFPIGRNEHLQRRARRKGVDGFSVESAGSGKRPFSPSSDSLTLLGHPLCSNFAITKLSVDYVMHSSFAYRQFNSSFTCGGETTILPYELIHSRNHGTIGHNVGLPRT</sequence>
<dbReference type="AlphaFoldDB" id="A0A4Y2BRR1"/>
<reference evidence="2 3" key="1">
    <citation type="journal article" date="2019" name="Sci. Rep.">
        <title>Orb-weaving spider Araneus ventricosus genome elucidates the spidroin gene catalogue.</title>
        <authorList>
            <person name="Kono N."/>
            <person name="Nakamura H."/>
            <person name="Ohtoshi R."/>
            <person name="Moran D.A.P."/>
            <person name="Shinohara A."/>
            <person name="Yoshida Y."/>
            <person name="Fujiwara M."/>
            <person name="Mori M."/>
            <person name="Tomita M."/>
            <person name="Arakawa K."/>
        </authorList>
    </citation>
    <scope>NUCLEOTIDE SEQUENCE [LARGE SCALE GENOMIC DNA]</scope>
</reference>
<evidence type="ECO:0000256" key="1">
    <source>
        <dbReference type="SAM" id="MobiDB-lite"/>
    </source>
</evidence>
<accession>A0A4Y2BRR1</accession>
<gene>
    <name evidence="2" type="ORF">AVEN_7453_1</name>
</gene>
<proteinExistence type="predicted"/>
<keyword evidence="3" id="KW-1185">Reference proteome</keyword>
<evidence type="ECO:0000313" key="3">
    <source>
        <dbReference type="Proteomes" id="UP000499080"/>
    </source>
</evidence>
<protein>
    <submittedName>
        <fullName evidence="2">Uncharacterized protein</fullName>
    </submittedName>
</protein>
<dbReference type="Proteomes" id="UP000499080">
    <property type="component" value="Unassembled WGS sequence"/>
</dbReference>
<feature type="region of interest" description="Disordered" evidence="1">
    <location>
        <begin position="51"/>
        <end position="77"/>
    </location>
</feature>
<dbReference type="EMBL" id="BGPR01084310">
    <property type="protein sequence ID" value="GBL94892.1"/>
    <property type="molecule type" value="Genomic_DNA"/>
</dbReference>